<dbReference type="PANTHER" id="PTHR13847">
    <property type="entry name" value="SARCOSINE DEHYDROGENASE-RELATED"/>
    <property type="match status" value="1"/>
</dbReference>
<protein>
    <submittedName>
        <fullName evidence="3">Glycine/D-amino acid oxidase-like deaminating enzyme</fullName>
    </submittedName>
</protein>
<evidence type="ECO:0000259" key="2">
    <source>
        <dbReference type="Pfam" id="PF01266"/>
    </source>
</evidence>
<evidence type="ECO:0000313" key="4">
    <source>
        <dbReference type="Proteomes" id="UP000219111"/>
    </source>
</evidence>
<dbReference type="PANTHER" id="PTHR13847:SF281">
    <property type="entry name" value="FAD DEPENDENT OXIDOREDUCTASE DOMAIN-CONTAINING PROTEIN"/>
    <property type="match status" value="1"/>
</dbReference>
<reference evidence="4" key="1">
    <citation type="submission" date="2017-08" db="EMBL/GenBank/DDBJ databases">
        <authorList>
            <person name="Varghese N."/>
            <person name="Submissions S."/>
        </authorList>
    </citation>
    <scope>NUCLEOTIDE SEQUENCE [LARGE SCALE GENOMIC DNA]</scope>
    <source>
        <strain evidence="4">JA276</strain>
    </source>
</reference>
<dbReference type="GO" id="GO:0016491">
    <property type="term" value="F:oxidoreductase activity"/>
    <property type="evidence" value="ECO:0007669"/>
    <property type="project" value="UniProtKB-KW"/>
</dbReference>
<evidence type="ECO:0000313" key="3">
    <source>
        <dbReference type="EMBL" id="SOC14433.1"/>
    </source>
</evidence>
<evidence type="ECO:0000256" key="1">
    <source>
        <dbReference type="ARBA" id="ARBA00023002"/>
    </source>
</evidence>
<dbReference type="InterPro" id="IPR006076">
    <property type="entry name" value="FAD-dep_OxRdtase"/>
</dbReference>
<dbReference type="OrthoDB" id="311718at2"/>
<dbReference type="Gene3D" id="3.30.9.10">
    <property type="entry name" value="D-Amino Acid Oxidase, subunit A, domain 2"/>
    <property type="match status" value="1"/>
</dbReference>
<sequence>MSTHEAIRQPRFTGPAGWAAILPPSPPRPVLQGAQGCDIAIIGAGYAGLSAARRLLQIDPKLSVGVLEAGHLAEGGTGRNSGFMIDLPHELTASDYAAGGESRDRVLTRLNRFAIDFAAAAVAEFDIPAGWFRRTGKINGAASDVGLAANRAYAEHLAALGEAHEMLDARAMRALTGTDYYQGGLFTPGAAMLQPAGYALGLAGGLERAGLRIYERSGVTRIETNASGWTVSTAGGSLTAARVILATNGHLESFGFARGRLMHVMLNACMSAEMSPAQIRALGGAEEWGLTPADPMGATVRRIGPAQGGHRIVIRQGAYYRPGMETTPAELARLVRAMRRKFDARFPMLKDLAFDHAWSGHLCLTKNAVTMMRALEPGLFAACVQNGLGTARGTLSGIGAAELAMGQRSEITDYFGAEPEPTKLPPHPFDTIGANAYLRLKEWQARRE</sequence>
<gene>
    <name evidence="3" type="ORF">SAMN05877831_11216</name>
</gene>
<dbReference type="Pfam" id="PF01266">
    <property type="entry name" value="DAO"/>
    <property type="match status" value="1"/>
</dbReference>
<dbReference type="Proteomes" id="UP000219111">
    <property type="component" value="Unassembled WGS sequence"/>
</dbReference>
<dbReference type="RefSeq" id="WP_097070812.1">
    <property type="nucleotide sequence ID" value="NZ_OBMT01000012.1"/>
</dbReference>
<keyword evidence="4" id="KW-1185">Reference proteome</keyword>
<dbReference type="SUPFAM" id="SSF51905">
    <property type="entry name" value="FAD/NAD(P)-binding domain"/>
    <property type="match status" value="1"/>
</dbReference>
<dbReference type="Gene3D" id="3.50.50.60">
    <property type="entry name" value="FAD/NAD(P)-binding domain"/>
    <property type="match status" value="1"/>
</dbReference>
<accession>A0A285T1D8</accession>
<organism evidence="3 4">
    <name type="scientific">Rhodobacter maris</name>
    <dbReference type="NCBI Taxonomy" id="446682"/>
    <lineage>
        <taxon>Bacteria</taxon>
        <taxon>Pseudomonadati</taxon>
        <taxon>Pseudomonadota</taxon>
        <taxon>Alphaproteobacteria</taxon>
        <taxon>Rhodobacterales</taxon>
        <taxon>Rhodobacter group</taxon>
        <taxon>Rhodobacter</taxon>
    </lineage>
</organism>
<proteinExistence type="predicted"/>
<dbReference type="GO" id="GO:0005737">
    <property type="term" value="C:cytoplasm"/>
    <property type="evidence" value="ECO:0007669"/>
    <property type="project" value="TreeGrafter"/>
</dbReference>
<keyword evidence="1" id="KW-0560">Oxidoreductase</keyword>
<feature type="domain" description="FAD dependent oxidoreductase" evidence="2">
    <location>
        <begin position="38"/>
        <end position="402"/>
    </location>
</feature>
<name>A0A285T1D8_9RHOB</name>
<dbReference type="AlphaFoldDB" id="A0A285T1D8"/>
<dbReference type="EMBL" id="OBMT01000012">
    <property type="protein sequence ID" value="SOC14433.1"/>
    <property type="molecule type" value="Genomic_DNA"/>
</dbReference>
<dbReference type="InterPro" id="IPR036188">
    <property type="entry name" value="FAD/NAD-bd_sf"/>
</dbReference>